<organism evidence="1 2">
    <name type="scientific">Agitococcus lubricus</name>
    <dbReference type="NCBI Taxonomy" id="1077255"/>
    <lineage>
        <taxon>Bacteria</taxon>
        <taxon>Pseudomonadati</taxon>
        <taxon>Pseudomonadota</taxon>
        <taxon>Gammaproteobacteria</taxon>
        <taxon>Moraxellales</taxon>
        <taxon>Moraxellaceae</taxon>
        <taxon>Agitococcus</taxon>
    </lineage>
</organism>
<dbReference type="Proteomes" id="UP000244223">
    <property type="component" value="Unassembled WGS sequence"/>
</dbReference>
<gene>
    <name evidence="1" type="ORF">C8N29_1298</name>
</gene>
<dbReference type="AlphaFoldDB" id="A0A2T5ISI3"/>
<dbReference type="InterPro" id="IPR036388">
    <property type="entry name" value="WH-like_DNA-bd_sf"/>
</dbReference>
<accession>A0A2T5ISI3</accession>
<evidence type="ECO:0000313" key="2">
    <source>
        <dbReference type="Proteomes" id="UP000244223"/>
    </source>
</evidence>
<dbReference type="Gene3D" id="1.10.10.10">
    <property type="entry name" value="Winged helix-like DNA-binding domain superfamily/Winged helix DNA-binding domain"/>
    <property type="match status" value="1"/>
</dbReference>
<comment type="caution">
    <text evidence="1">The sequence shown here is derived from an EMBL/GenBank/DDBJ whole genome shotgun (WGS) entry which is preliminary data.</text>
</comment>
<proteinExistence type="predicted"/>
<evidence type="ECO:0000313" key="1">
    <source>
        <dbReference type="EMBL" id="PTQ86778.1"/>
    </source>
</evidence>
<dbReference type="InterPro" id="IPR036390">
    <property type="entry name" value="WH_DNA-bd_sf"/>
</dbReference>
<dbReference type="Pfam" id="PF21205">
    <property type="entry name" value="Rep3_C"/>
    <property type="match status" value="1"/>
</dbReference>
<dbReference type="EMBL" id="QAON01000029">
    <property type="protein sequence ID" value="PTQ86778.1"/>
    <property type="molecule type" value="Genomic_DNA"/>
</dbReference>
<dbReference type="SUPFAM" id="SSF46785">
    <property type="entry name" value="Winged helix' DNA-binding domain"/>
    <property type="match status" value="1"/>
</dbReference>
<keyword evidence="2" id="KW-1185">Reference proteome</keyword>
<reference evidence="1 2" key="1">
    <citation type="submission" date="2018-04" db="EMBL/GenBank/DDBJ databases">
        <title>Genomic Encyclopedia of Archaeal and Bacterial Type Strains, Phase II (KMG-II): from individual species to whole genera.</title>
        <authorList>
            <person name="Goeker M."/>
        </authorList>
    </citation>
    <scope>NUCLEOTIDE SEQUENCE [LARGE SCALE GENOMIC DNA]</scope>
    <source>
        <strain evidence="1 2">DSM 5822</strain>
    </source>
</reference>
<dbReference type="RefSeq" id="WP_107867010.1">
    <property type="nucleotide sequence ID" value="NZ_QAON01000029.1"/>
</dbReference>
<sequence>MTKNNDSKSVVRKVTKRQIKTPQSLIHIKHTISLFQYKLWILLLQEFKRQFDLNEPTDDRGFRYVSMSYIEQHIGYAPSRQDIIDDLRALRKEEICFNYFEKDGNKTQYFSGFISEMKVTRLTIGFKFPSVIDDVMLGLDDAKAIFQMLNWDVFNHFSGKYEAIIYKLCKDYLGVGRTPYMTVDEFREYMGIKPTEYAEFMKLNEWVIRKPTKSINTSDISDITVEPIYSRNGRKVIGLHFLVTPKHQTSFPFIESQTNPAFAHAKVTIALSDQETYLALFSSEQISLSIDRANQYCDELKKKEKTINYGAIYKTAITENWGQQIIEQRSIHTSEQLDVSNDTLKNLASQPQNTKKSDESDWSIIHQKFLMRFTALPEDEQHELIQGCIKAQKDVFKGVMRKNYEALDLKILEKPSFTTLLWPYLAELWQEPITKIL</sequence>
<name>A0A2T5ISI3_9GAMM</name>
<protein>
    <submittedName>
        <fullName evidence="1">Replication initiator protein</fullName>
    </submittedName>
</protein>